<dbReference type="AlphaFoldDB" id="A0A543GCT0"/>
<reference evidence="1 2" key="1">
    <citation type="submission" date="2019-06" db="EMBL/GenBank/DDBJ databases">
        <title>Sequencing the genomes of 1000 actinobacteria strains.</title>
        <authorList>
            <person name="Klenk H.-P."/>
        </authorList>
    </citation>
    <scope>NUCLEOTIDE SEQUENCE [LARGE SCALE GENOMIC DNA]</scope>
    <source>
        <strain evidence="1 2">DSM 45511</strain>
    </source>
</reference>
<dbReference type="Proteomes" id="UP000319818">
    <property type="component" value="Unassembled WGS sequence"/>
</dbReference>
<accession>A0A543GCT0</accession>
<dbReference type="OrthoDB" id="3675370at2"/>
<keyword evidence="2" id="KW-1185">Reference proteome</keyword>
<protein>
    <submittedName>
        <fullName evidence="1">Uncharacterized protein</fullName>
    </submittedName>
</protein>
<dbReference type="EMBL" id="VFPH01000001">
    <property type="protein sequence ID" value="TQM43889.1"/>
    <property type="molecule type" value="Genomic_DNA"/>
</dbReference>
<sequence>MSRIFDSANGGSENPVGTVLPGKSTTFAFALSLAEAVGELQLEVTPGFLGGPAIFTGQV</sequence>
<evidence type="ECO:0000313" key="1">
    <source>
        <dbReference type="EMBL" id="TQM43889.1"/>
    </source>
</evidence>
<comment type="caution">
    <text evidence="1">The sequence shown here is derived from an EMBL/GenBank/DDBJ whole genome shotgun (WGS) entry which is preliminary data.</text>
</comment>
<dbReference type="RefSeq" id="WP_142098069.1">
    <property type="nucleotide sequence ID" value="NZ_VFPH01000001.1"/>
</dbReference>
<proteinExistence type="predicted"/>
<gene>
    <name evidence="1" type="ORF">FB388_1243</name>
</gene>
<name>A0A543GCT0_9PSEU</name>
<evidence type="ECO:0000313" key="2">
    <source>
        <dbReference type="Proteomes" id="UP000319818"/>
    </source>
</evidence>
<organism evidence="1 2">
    <name type="scientific">Pseudonocardia cypriaca</name>
    <dbReference type="NCBI Taxonomy" id="882449"/>
    <lineage>
        <taxon>Bacteria</taxon>
        <taxon>Bacillati</taxon>
        <taxon>Actinomycetota</taxon>
        <taxon>Actinomycetes</taxon>
        <taxon>Pseudonocardiales</taxon>
        <taxon>Pseudonocardiaceae</taxon>
        <taxon>Pseudonocardia</taxon>
    </lineage>
</organism>